<dbReference type="PANTHER" id="PTHR30006:SF3">
    <property type="entry name" value="THIAMINE-BINDING PERIPLASMIC PROTEIN"/>
    <property type="match status" value="1"/>
</dbReference>
<evidence type="ECO:0008006" key="8">
    <source>
        <dbReference type="Google" id="ProtNLM"/>
    </source>
</evidence>
<sequence length="341" mass="35572">MFGAGVVIAMGAGLVACSSGSGAGSASASVTFIGGGGQLQEAQTKAYFSPFEKAKSGIKVVQDTGSTNPAKLVAAIQAGNVGWDLADVNADFGTGDQQKLLQPFDCAVVECPSGESETYRLPLHAYASVLAYNPSKVSGEPSNWADFFDVKKFPGKRALLKEAGPSGIFEAALLADGVPADTLYPLDVDRALKKLGTIKNSIVWATSPTQTADLVAGGVAVMGNVFSGQAYAQVKNGGDIKVAWDGMGLGVDYLVIPKGAPHVANANKLAAYMTDAATNADLAKIYPVGPGNPKARVDKTTATFDFLPTPDKSSHQYTLNGAWYASNYSTLTTKFQRWLQQ</sequence>
<dbReference type="GO" id="GO:0030976">
    <property type="term" value="F:thiamine pyrophosphate binding"/>
    <property type="evidence" value="ECO:0007669"/>
    <property type="project" value="TreeGrafter"/>
</dbReference>
<feature type="chain" id="PRO_5039487210" description="ABC transporter substrate-binding protein" evidence="5">
    <location>
        <begin position="24"/>
        <end position="341"/>
    </location>
</feature>
<dbReference type="GO" id="GO:0030288">
    <property type="term" value="C:outer membrane-bounded periplasmic space"/>
    <property type="evidence" value="ECO:0007669"/>
    <property type="project" value="TreeGrafter"/>
</dbReference>
<reference evidence="6 7" key="1">
    <citation type="submission" date="2016-10" db="EMBL/GenBank/DDBJ databases">
        <title>Genome sequence of Streptomyces sp. MUSC 93.</title>
        <authorList>
            <person name="Lee L.-H."/>
            <person name="Ser H.-L."/>
            <person name="Law J.W.-F."/>
        </authorList>
    </citation>
    <scope>NUCLEOTIDE SEQUENCE [LARGE SCALE GENOMIC DNA]</scope>
    <source>
        <strain evidence="6 7">MUSC 93</strain>
    </source>
</reference>
<dbReference type="PANTHER" id="PTHR30006">
    <property type="entry name" value="THIAMINE-BINDING PERIPLASMIC PROTEIN-RELATED"/>
    <property type="match status" value="1"/>
</dbReference>
<keyword evidence="7" id="KW-1185">Reference proteome</keyword>
<accession>A0A1S2P449</accession>
<proteinExistence type="predicted"/>
<dbReference type="GO" id="GO:0015888">
    <property type="term" value="P:thiamine transport"/>
    <property type="evidence" value="ECO:0007669"/>
    <property type="project" value="TreeGrafter"/>
</dbReference>
<dbReference type="EMBL" id="MLYP01000058">
    <property type="protein sequence ID" value="OIJ88458.1"/>
    <property type="molecule type" value="Genomic_DNA"/>
</dbReference>
<keyword evidence="3 5" id="KW-0732">Signal</keyword>
<dbReference type="GO" id="GO:0030975">
    <property type="term" value="F:thiamine binding"/>
    <property type="evidence" value="ECO:0007669"/>
    <property type="project" value="TreeGrafter"/>
</dbReference>
<feature type="signal peptide" evidence="5">
    <location>
        <begin position="1"/>
        <end position="23"/>
    </location>
</feature>
<comment type="caution">
    <text evidence="6">The sequence shown here is derived from an EMBL/GenBank/DDBJ whole genome shotgun (WGS) entry which is preliminary data.</text>
</comment>
<keyword evidence="4" id="KW-0574">Periplasm</keyword>
<gene>
    <name evidence="6" type="ORF">BIV24_23015</name>
</gene>
<dbReference type="Pfam" id="PF13416">
    <property type="entry name" value="SBP_bac_8"/>
    <property type="match status" value="1"/>
</dbReference>
<evidence type="ECO:0000256" key="1">
    <source>
        <dbReference type="ARBA" id="ARBA00004418"/>
    </source>
</evidence>
<evidence type="ECO:0000313" key="7">
    <source>
        <dbReference type="Proteomes" id="UP000179935"/>
    </source>
</evidence>
<evidence type="ECO:0000313" key="6">
    <source>
        <dbReference type="EMBL" id="OIJ88458.1"/>
    </source>
</evidence>
<dbReference type="Proteomes" id="UP000179935">
    <property type="component" value="Unassembled WGS sequence"/>
</dbReference>
<evidence type="ECO:0000256" key="4">
    <source>
        <dbReference type="ARBA" id="ARBA00022764"/>
    </source>
</evidence>
<name>A0A1S2P449_9ACTN</name>
<evidence type="ECO:0000256" key="2">
    <source>
        <dbReference type="ARBA" id="ARBA00022448"/>
    </source>
</evidence>
<dbReference type="InterPro" id="IPR006059">
    <property type="entry name" value="SBP"/>
</dbReference>
<keyword evidence="2" id="KW-0813">Transport</keyword>
<comment type="subcellular location">
    <subcellularLocation>
        <location evidence="1">Periplasm</location>
    </subcellularLocation>
</comment>
<dbReference type="AlphaFoldDB" id="A0A1S2P449"/>
<evidence type="ECO:0000256" key="5">
    <source>
        <dbReference type="SAM" id="SignalP"/>
    </source>
</evidence>
<dbReference type="SUPFAM" id="SSF53850">
    <property type="entry name" value="Periplasmic binding protein-like II"/>
    <property type="match status" value="1"/>
</dbReference>
<organism evidence="6 7">
    <name type="scientific">Streptomyces colonosanans</name>
    <dbReference type="NCBI Taxonomy" id="1428652"/>
    <lineage>
        <taxon>Bacteria</taxon>
        <taxon>Bacillati</taxon>
        <taxon>Actinomycetota</taxon>
        <taxon>Actinomycetes</taxon>
        <taxon>Kitasatosporales</taxon>
        <taxon>Streptomycetaceae</taxon>
        <taxon>Streptomyces</taxon>
    </lineage>
</organism>
<evidence type="ECO:0000256" key="3">
    <source>
        <dbReference type="ARBA" id="ARBA00022729"/>
    </source>
</evidence>
<dbReference type="STRING" id="1428652.BIV24_23015"/>
<protein>
    <recommendedName>
        <fullName evidence="8">ABC transporter substrate-binding protein</fullName>
    </recommendedName>
</protein>
<dbReference type="Gene3D" id="3.40.190.10">
    <property type="entry name" value="Periplasmic binding protein-like II"/>
    <property type="match status" value="2"/>
</dbReference>